<dbReference type="InterPro" id="IPR036691">
    <property type="entry name" value="Endo/exonu/phosph_ase_sf"/>
</dbReference>
<reference evidence="1" key="1">
    <citation type="journal article" date="2020" name="Stud. Mycol.">
        <title>101 Dothideomycetes genomes: a test case for predicting lifestyles and emergence of pathogens.</title>
        <authorList>
            <person name="Haridas S."/>
            <person name="Albert R."/>
            <person name="Binder M."/>
            <person name="Bloem J."/>
            <person name="Labutti K."/>
            <person name="Salamov A."/>
            <person name="Andreopoulos B."/>
            <person name="Baker S."/>
            <person name="Barry K."/>
            <person name="Bills G."/>
            <person name="Bluhm B."/>
            <person name="Cannon C."/>
            <person name="Castanera R."/>
            <person name="Culley D."/>
            <person name="Daum C."/>
            <person name="Ezra D."/>
            <person name="Gonzalez J."/>
            <person name="Henrissat B."/>
            <person name="Kuo A."/>
            <person name="Liang C."/>
            <person name="Lipzen A."/>
            <person name="Lutzoni F."/>
            <person name="Magnuson J."/>
            <person name="Mondo S."/>
            <person name="Nolan M."/>
            <person name="Ohm R."/>
            <person name="Pangilinan J."/>
            <person name="Park H.-J."/>
            <person name="Ramirez L."/>
            <person name="Alfaro M."/>
            <person name="Sun H."/>
            <person name="Tritt A."/>
            <person name="Yoshinaga Y."/>
            <person name="Zwiers L.-H."/>
            <person name="Turgeon B."/>
            <person name="Goodwin S."/>
            <person name="Spatafora J."/>
            <person name="Crous P."/>
            <person name="Grigoriev I."/>
        </authorList>
    </citation>
    <scope>NUCLEOTIDE SEQUENCE</scope>
    <source>
        <strain evidence="1">CBS 207.26</strain>
    </source>
</reference>
<dbReference type="AlphaFoldDB" id="A0A6A6DBD7"/>
<organism evidence="1 2">
    <name type="scientific">Zopfia rhizophila CBS 207.26</name>
    <dbReference type="NCBI Taxonomy" id="1314779"/>
    <lineage>
        <taxon>Eukaryota</taxon>
        <taxon>Fungi</taxon>
        <taxon>Dikarya</taxon>
        <taxon>Ascomycota</taxon>
        <taxon>Pezizomycotina</taxon>
        <taxon>Dothideomycetes</taxon>
        <taxon>Dothideomycetes incertae sedis</taxon>
        <taxon>Zopfiaceae</taxon>
        <taxon>Zopfia</taxon>
    </lineage>
</organism>
<gene>
    <name evidence="1" type="ORF">K469DRAFT_724182</name>
</gene>
<dbReference type="EMBL" id="ML994737">
    <property type="protein sequence ID" value="KAF2175280.1"/>
    <property type="molecule type" value="Genomic_DNA"/>
</dbReference>
<proteinExistence type="predicted"/>
<evidence type="ECO:0000313" key="2">
    <source>
        <dbReference type="Proteomes" id="UP000800200"/>
    </source>
</evidence>
<protein>
    <submittedName>
        <fullName evidence="1">Uncharacterized protein</fullName>
    </submittedName>
</protein>
<name>A0A6A6DBD7_9PEZI</name>
<evidence type="ECO:0000313" key="1">
    <source>
        <dbReference type="EMBL" id="KAF2175280.1"/>
    </source>
</evidence>
<dbReference type="SUPFAM" id="SSF56219">
    <property type="entry name" value="DNase I-like"/>
    <property type="match status" value="1"/>
</dbReference>
<dbReference type="OrthoDB" id="3261222at2759"/>
<sequence length="178" mass="20576">MSSTLRMIQLNVRKQGEVHNSLINNKEIQGTAVLVNKEIEAEQVRMESLDITVAVIRLQKRQVLVILVYLYNNLRKAIHKIRRNASTIVNIGGEDVTLERQNKTDLIINLITEFVLSSLLLQGTKTWHSRDYKTTINLVLVLEELMNTTLKYRIYKTEHSSDHRAIKTIFNILVLVLK</sequence>
<accession>A0A6A6DBD7</accession>
<dbReference type="Gene3D" id="3.60.10.10">
    <property type="entry name" value="Endonuclease/exonuclease/phosphatase"/>
    <property type="match status" value="1"/>
</dbReference>
<dbReference type="Proteomes" id="UP000800200">
    <property type="component" value="Unassembled WGS sequence"/>
</dbReference>
<keyword evidence="2" id="KW-1185">Reference proteome</keyword>